<evidence type="ECO:0000313" key="3">
    <source>
        <dbReference type="EMBL" id="KJX97665.1"/>
    </source>
</evidence>
<feature type="signal peptide" evidence="2">
    <location>
        <begin position="1"/>
        <end position="18"/>
    </location>
</feature>
<evidence type="ECO:0000313" key="4">
    <source>
        <dbReference type="Proteomes" id="UP000033647"/>
    </source>
</evidence>
<dbReference type="EMBL" id="LAFY01000466">
    <property type="protein sequence ID" value="KJX97665.1"/>
    <property type="molecule type" value="Genomic_DNA"/>
</dbReference>
<sequence length="580" mass="64095">MRSVILLTVAIWTAYVAGQGNCWYDATPCYGRPNGGCIWYCEVENVGKTGRSKGYCYELKDQPGHYGEEAKRDANRRQLAESTTKEQAELAAMRHELNAMRSAALTVQDVGPSTLATLVGGKFAKEAAALTAATDAAKKSDSGDTSSQSASQCSLARQDTSSGKFYYCKQDEPGIIVSQQHTQSALSSDSSSDEGEYDSIIASRINRTKNRRLQYKVVGPARKLGRWVGDKKVSREMLEEWEDLAISDSDFDSDGSLTGAGNPYLHALTIGYWSLSRELYNPVKSHTAATYLPDANTWEHVCQEILTKVPFSALLGICGAGLQRMKKADPKLAETLQRYRDRSAKRPCIYIIEFADEDGVGPKVGELRSMVSMATAYAWPDDDDSDAHDLAIRIDSVEGRLSSLKQKDIRSNGTSRQYLSDGAKDNSRKRFKVMLAAVLKRLDALNLSDSAKCPFLLNDAGYTNNGVYRIEDQHLRHISSNDLMNLFEAISIAELGGRYRMYGEVVFLCYSKEEASLGEIVFSLLAESYVESGRGFNGKPAGENMGSRRSSTNDGPHDHNCRPHIRYPCLGRSQSARRRI</sequence>
<keyword evidence="2" id="KW-0732">Signal</keyword>
<feature type="region of interest" description="Disordered" evidence="1">
    <location>
        <begin position="537"/>
        <end position="567"/>
    </location>
</feature>
<protein>
    <submittedName>
        <fullName evidence="3">Uncharacterized protein</fullName>
    </submittedName>
</protein>
<comment type="caution">
    <text evidence="3">The sequence shown here is derived from an EMBL/GenBank/DDBJ whole genome shotgun (WGS) entry which is preliminary data.</text>
</comment>
<accession>A0A0F4GN98</accession>
<name>A0A0F4GN98_9PEZI</name>
<organism evidence="3 4">
    <name type="scientific">Zymoseptoria brevis</name>
    <dbReference type="NCBI Taxonomy" id="1047168"/>
    <lineage>
        <taxon>Eukaryota</taxon>
        <taxon>Fungi</taxon>
        <taxon>Dikarya</taxon>
        <taxon>Ascomycota</taxon>
        <taxon>Pezizomycotina</taxon>
        <taxon>Dothideomycetes</taxon>
        <taxon>Dothideomycetidae</taxon>
        <taxon>Mycosphaerellales</taxon>
        <taxon>Mycosphaerellaceae</taxon>
        <taxon>Zymoseptoria</taxon>
    </lineage>
</organism>
<keyword evidence="4" id="KW-1185">Reference proteome</keyword>
<gene>
    <name evidence="3" type="ORF">TI39_contig474g00001</name>
</gene>
<dbReference type="Proteomes" id="UP000033647">
    <property type="component" value="Unassembled WGS sequence"/>
</dbReference>
<evidence type="ECO:0000256" key="1">
    <source>
        <dbReference type="SAM" id="MobiDB-lite"/>
    </source>
</evidence>
<dbReference type="OrthoDB" id="3440338at2759"/>
<feature type="chain" id="PRO_5002468676" evidence="2">
    <location>
        <begin position="19"/>
        <end position="580"/>
    </location>
</feature>
<dbReference type="AlphaFoldDB" id="A0A0F4GN98"/>
<evidence type="ECO:0000256" key="2">
    <source>
        <dbReference type="SAM" id="SignalP"/>
    </source>
</evidence>
<reference evidence="3 4" key="1">
    <citation type="submission" date="2015-03" db="EMBL/GenBank/DDBJ databases">
        <title>RNA-seq based gene annotation and comparative genomics of four Zymoseptoria species reveal species-specific pathogenicity related genes and transposable element activity.</title>
        <authorList>
            <person name="Grandaubert J."/>
            <person name="Bhattacharyya A."/>
            <person name="Stukenbrock E.H."/>
        </authorList>
    </citation>
    <scope>NUCLEOTIDE SEQUENCE [LARGE SCALE GENOMIC DNA]</scope>
    <source>
        <strain evidence="3 4">Zb18110</strain>
    </source>
</reference>
<proteinExistence type="predicted"/>